<evidence type="ECO:0000313" key="1">
    <source>
        <dbReference type="EMBL" id="MDE5414218.1"/>
    </source>
</evidence>
<organism evidence="1 2">
    <name type="scientific">Alkalihalobacterium chitinilyticum</name>
    <dbReference type="NCBI Taxonomy" id="2980103"/>
    <lineage>
        <taxon>Bacteria</taxon>
        <taxon>Bacillati</taxon>
        <taxon>Bacillota</taxon>
        <taxon>Bacilli</taxon>
        <taxon>Bacillales</taxon>
        <taxon>Bacillaceae</taxon>
        <taxon>Alkalihalobacterium</taxon>
    </lineage>
</organism>
<name>A0ABT5VFI0_9BACI</name>
<gene>
    <name evidence="1" type="ORF">N7Z68_12625</name>
</gene>
<comment type="caution">
    <text evidence="1">The sequence shown here is derived from an EMBL/GenBank/DDBJ whole genome shotgun (WGS) entry which is preliminary data.</text>
</comment>
<dbReference type="Proteomes" id="UP001148125">
    <property type="component" value="Unassembled WGS sequence"/>
</dbReference>
<proteinExistence type="predicted"/>
<keyword evidence="2" id="KW-1185">Reference proteome</keyword>
<accession>A0ABT5VFI0</accession>
<protein>
    <submittedName>
        <fullName evidence="1">Uncharacterized protein</fullName>
    </submittedName>
</protein>
<reference evidence="1" key="1">
    <citation type="submission" date="2024-05" db="EMBL/GenBank/DDBJ databases">
        <title>Alkalihalobacillus sp. strain MEB203 novel alkaliphilic bacterium from Lonar Lake, India.</title>
        <authorList>
            <person name="Joshi A."/>
            <person name="Thite S."/>
            <person name="Mengade P."/>
        </authorList>
    </citation>
    <scope>NUCLEOTIDE SEQUENCE</scope>
    <source>
        <strain evidence="1">MEB 203</strain>
    </source>
</reference>
<dbReference type="EMBL" id="JAOTPO010000008">
    <property type="protein sequence ID" value="MDE5414218.1"/>
    <property type="molecule type" value="Genomic_DNA"/>
</dbReference>
<evidence type="ECO:0000313" key="2">
    <source>
        <dbReference type="Proteomes" id="UP001148125"/>
    </source>
</evidence>
<sequence>MIELGTCDKCNRTGRAKNLKHKYGQKLCPDCDYRRYFIMLYFFEGVTKILQVMDTKEGKIIKVLDEDYINGNMDTEMKRDLDEDYASKVLNKKPYY</sequence>
<dbReference type="RefSeq" id="WP_275118832.1">
    <property type="nucleotide sequence ID" value="NZ_JAOTPO010000008.1"/>
</dbReference>